<dbReference type="AlphaFoldDB" id="A0A1M4SCT8"/>
<protein>
    <submittedName>
        <fullName evidence="2">Phosphoribosyl 1,2-cyclic phosphodiesterase</fullName>
    </submittedName>
</protein>
<name>A0A1M4SCT8_9BACT</name>
<dbReference type="STRING" id="1346286.SAMN05444362_10123"/>
<dbReference type="SUPFAM" id="SSF56281">
    <property type="entry name" value="Metallo-hydrolase/oxidoreductase"/>
    <property type="match status" value="1"/>
</dbReference>
<dbReference type="Pfam" id="PF12706">
    <property type="entry name" value="Lactamase_B_2"/>
    <property type="match status" value="1"/>
</dbReference>
<dbReference type="OrthoDB" id="9781189at2"/>
<evidence type="ECO:0000313" key="3">
    <source>
        <dbReference type="Proteomes" id="UP000184480"/>
    </source>
</evidence>
<reference evidence="3" key="1">
    <citation type="submission" date="2016-11" db="EMBL/GenBank/DDBJ databases">
        <authorList>
            <person name="Varghese N."/>
            <person name="Submissions S."/>
        </authorList>
    </citation>
    <scope>NUCLEOTIDE SEQUENCE [LARGE SCALE GENOMIC DNA]</scope>
    <source>
        <strain evidence="3">DSM 27370</strain>
    </source>
</reference>
<evidence type="ECO:0000259" key="1">
    <source>
        <dbReference type="Pfam" id="PF12706"/>
    </source>
</evidence>
<organism evidence="2 3">
    <name type="scientific">Dysgonomonas macrotermitis</name>
    <dbReference type="NCBI Taxonomy" id="1346286"/>
    <lineage>
        <taxon>Bacteria</taxon>
        <taxon>Pseudomonadati</taxon>
        <taxon>Bacteroidota</taxon>
        <taxon>Bacteroidia</taxon>
        <taxon>Bacteroidales</taxon>
        <taxon>Dysgonomonadaceae</taxon>
        <taxon>Dysgonomonas</taxon>
    </lineage>
</organism>
<gene>
    <name evidence="2" type="ORF">SAMN05444362_10123</name>
</gene>
<accession>A0A1M4SCT8</accession>
<feature type="domain" description="Metallo-beta-lactamase" evidence="1">
    <location>
        <begin position="46"/>
        <end position="209"/>
    </location>
</feature>
<dbReference type="InterPro" id="IPR052533">
    <property type="entry name" value="WalJ/YycJ-like"/>
</dbReference>
<dbReference type="PANTHER" id="PTHR47619:SF1">
    <property type="entry name" value="EXODEOXYRIBONUCLEASE WALJ"/>
    <property type="match status" value="1"/>
</dbReference>
<dbReference type="PANTHER" id="PTHR47619">
    <property type="entry name" value="METALLO-HYDROLASE YYCJ-RELATED"/>
    <property type="match status" value="1"/>
</dbReference>
<dbReference type="InterPro" id="IPR001279">
    <property type="entry name" value="Metallo-B-lactamas"/>
</dbReference>
<evidence type="ECO:0000313" key="2">
    <source>
        <dbReference type="EMBL" id="SHE29978.1"/>
    </source>
</evidence>
<dbReference type="InterPro" id="IPR036866">
    <property type="entry name" value="RibonucZ/Hydroxyglut_hydro"/>
</dbReference>
<proteinExistence type="predicted"/>
<dbReference type="RefSeq" id="WP_062175156.1">
    <property type="nucleotide sequence ID" value="NZ_BBXL01000001.1"/>
</dbReference>
<dbReference type="Proteomes" id="UP000184480">
    <property type="component" value="Unassembled WGS sequence"/>
</dbReference>
<dbReference type="Gene3D" id="3.60.15.10">
    <property type="entry name" value="Ribonuclease Z/Hydroxyacylglutathione hydrolase-like"/>
    <property type="match status" value="1"/>
</dbReference>
<sequence length="248" mass="27809">MKLKILGSNSKGNGYILEGKSQTLLLECGLPLKDVKEALDFNLSRVVGGIVSHLHGDHSKYANDYLKNGITLLMNVETSVHLSKADDRRGGFTHIIEAGRQVTIGEFKIMPFSVKHDVPCLGFLINHPESGNILFVTDTHYIPNRFKGLNQILIEANYEERILNENLIDGKIDNIRYQRVIRSHMSLETTIEALKANDIKEVQNIVLIHLSPQNSDAKLFKNKVVEATGKNVHIALKGLTIDFNKNPY</sequence>
<dbReference type="EMBL" id="FQUC01000001">
    <property type="protein sequence ID" value="SHE29978.1"/>
    <property type="molecule type" value="Genomic_DNA"/>
</dbReference>
<keyword evidence="3" id="KW-1185">Reference proteome</keyword>